<feature type="transmembrane region" description="Helical" evidence="2">
    <location>
        <begin position="70"/>
        <end position="101"/>
    </location>
</feature>
<keyword evidence="2" id="KW-0812">Transmembrane</keyword>
<proteinExistence type="predicted"/>
<evidence type="ECO:0000256" key="2">
    <source>
        <dbReference type="SAM" id="Phobius"/>
    </source>
</evidence>
<sequence length="481" mass="53135">MTTSRTRAPPLTALHSFNLVERPPPIFLSSYHQHGTPPNVGYFKWTQQRRPNRTRSPHRKLLYKDIGEAFGIYLLVLPPFTVGFGIGAGLCSIVAGSVGLYDQVHKQSPRNKNELQANPDPERGGDSIPLVSLRLPSTLGNGTFGDAEVSTGITTGIEQRSLRSRRSPQRTVPSSKPYTATRPSGSSTKRRRPKPLQTSVAHFKDMKETANTTNLRNLNLLPELALEMVQIAKEASALAQATTDICKEQFDRPSLQSDIDTFVRALQEVRNFAAARNMLKSSPAVDIDRLVLQAYRETLITAQRQLTASGSQASEVEEITSRPRATSSAGSDGKDSNGPFKMMFKDDTNDEGLELDQPQGELPPTMVLSMPFNYGEEGDADSLTRNGSVQGLDNSTPNSPVSETSDPTWWQSLPSPVMYICLLPENSYDSRLSSEDSSSIYSIGAETRPRSIHHIDPALTFYSYLARSLFEVYHSQKHLVH</sequence>
<evidence type="ECO:0000313" key="3">
    <source>
        <dbReference type="EMBL" id="KAL0567491.1"/>
    </source>
</evidence>
<feature type="compositionally biased region" description="Polar residues" evidence="1">
    <location>
        <begin position="383"/>
        <end position="407"/>
    </location>
</feature>
<comment type="caution">
    <text evidence="3">The sequence shown here is derived from an EMBL/GenBank/DDBJ whole genome shotgun (WGS) entry which is preliminary data.</text>
</comment>
<feature type="compositionally biased region" description="Polar residues" evidence="1">
    <location>
        <begin position="305"/>
        <end position="314"/>
    </location>
</feature>
<feature type="region of interest" description="Disordered" evidence="1">
    <location>
        <begin position="374"/>
        <end position="407"/>
    </location>
</feature>
<gene>
    <name evidence="3" type="ORF">V5O48_014501</name>
</gene>
<feature type="compositionally biased region" description="Polar residues" evidence="1">
    <location>
        <begin position="169"/>
        <end position="187"/>
    </location>
</feature>
<keyword evidence="2" id="KW-0472">Membrane</keyword>
<protein>
    <submittedName>
        <fullName evidence="3">Uncharacterized protein</fullName>
    </submittedName>
</protein>
<accession>A0ABR3EX45</accession>
<name>A0ABR3EX45_9AGAR</name>
<keyword evidence="4" id="KW-1185">Reference proteome</keyword>
<organism evidence="3 4">
    <name type="scientific">Marasmius crinis-equi</name>
    <dbReference type="NCBI Taxonomy" id="585013"/>
    <lineage>
        <taxon>Eukaryota</taxon>
        <taxon>Fungi</taxon>
        <taxon>Dikarya</taxon>
        <taxon>Basidiomycota</taxon>
        <taxon>Agaricomycotina</taxon>
        <taxon>Agaricomycetes</taxon>
        <taxon>Agaricomycetidae</taxon>
        <taxon>Agaricales</taxon>
        <taxon>Marasmiineae</taxon>
        <taxon>Marasmiaceae</taxon>
        <taxon>Marasmius</taxon>
    </lineage>
</organism>
<dbReference type="EMBL" id="JBAHYK010001574">
    <property type="protein sequence ID" value="KAL0567491.1"/>
    <property type="molecule type" value="Genomic_DNA"/>
</dbReference>
<feature type="region of interest" description="Disordered" evidence="1">
    <location>
        <begin position="107"/>
        <end position="198"/>
    </location>
</feature>
<evidence type="ECO:0000313" key="4">
    <source>
        <dbReference type="Proteomes" id="UP001465976"/>
    </source>
</evidence>
<feature type="region of interest" description="Disordered" evidence="1">
    <location>
        <begin position="305"/>
        <end position="362"/>
    </location>
</feature>
<dbReference type="Proteomes" id="UP001465976">
    <property type="component" value="Unassembled WGS sequence"/>
</dbReference>
<evidence type="ECO:0000256" key="1">
    <source>
        <dbReference type="SAM" id="MobiDB-lite"/>
    </source>
</evidence>
<keyword evidence="2" id="KW-1133">Transmembrane helix</keyword>
<reference evidence="3 4" key="1">
    <citation type="submission" date="2024-02" db="EMBL/GenBank/DDBJ databases">
        <title>A draft genome for the cacao thread blight pathogen Marasmius crinis-equi.</title>
        <authorList>
            <person name="Cohen S.P."/>
            <person name="Baruah I.K."/>
            <person name="Amoako-Attah I."/>
            <person name="Bukari Y."/>
            <person name="Meinhardt L.W."/>
            <person name="Bailey B.A."/>
        </authorList>
    </citation>
    <scope>NUCLEOTIDE SEQUENCE [LARGE SCALE GENOMIC DNA]</scope>
    <source>
        <strain evidence="3 4">GH-76</strain>
    </source>
</reference>